<accession>A0ABP6C0T5</accession>
<dbReference type="EMBL" id="BAAATD010000004">
    <property type="protein sequence ID" value="GAA2596720.1"/>
    <property type="molecule type" value="Genomic_DNA"/>
</dbReference>
<keyword evidence="1" id="KW-0732">Signal</keyword>
<reference evidence="3" key="1">
    <citation type="journal article" date="2019" name="Int. J. Syst. Evol. Microbiol.">
        <title>The Global Catalogue of Microorganisms (GCM) 10K type strain sequencing project: providing services to taxonomists for standard genome sequencing and annotation.</title>
        <authorList>
            <consortium name="The Broad Institute Genomics Platform"/>
            <consortium name="The Broad Institute Genome Sequencing Center for Infectious Disease"/>
            <person name="Wu L."/>
            <person name="Ma J."/>
        </authorList>
    </citation>
    <scope>NUCLEOTIDE SEQUENCE [LARGE SCALE GENOMIC DNA]</scope>
    <source>
        <strain evidence="3">JCM 6833</strain>
    </source>
</reference>
<evidence type="ECO:0000256" key="1">
    <source>
        <dbReference type="SAM" id="SignalP"/>
    </source>
</evidence>
<evidence type="ECO:0000313" key="2">
    <source>
        <dbReference type="EMBL" id="GAA2596720.1"/>
    </source>
</evidence>
<keyword evidence="3" id="KW-1185">Reference proteome</keyword>
<dbReference type="RefSeq" id="WP_344541734.1">
    <property type="nucleotide sequence ID" value="NZ_BAAATD010000004.1"/>
</dbReference>
<comment type="caution">
    <text evidence="2">The sequence shown here is derived from an EMBL/GenBank/DDBJ whole genome shotgun (WGS) entry which is preliminary data.</text>
</comment>
<feature type="chain" id="PRO_5045195215" description="Secreted protein" evidence="1">
    <location>
        <begin position="28"/>
        <end position="136"/>
    </location>
</feature>
<name>A0ABP6C0T5_9ACTN</name>
<gene>
    <name evidence="2" type="ORF">GCM10010411_32710</name>
</gene>
<organism evidence="2 3">
    <name type="scientific">Actinomadura fulvescens</name>
    <dbReference type="NCBI Taxonomy" id="46160"/>
    <lineage>
        <taxon>Bacteria</taxon>
        <taxon>Bacillati</taxon>
        <taxon>Actinomycetota</taxon>
        <taxon>Actinomycetes</taxon>
        <taxon>Streptosporangiales</taxon>
        <taxon>Thermomonosporaceae</taxon>
        <taxon>Actinomadura</taxon>
    </lineage>
</organism>
<proteinExistence type="predicted"/>
<protein>
    <recommendedName>
        <fullName evidence="4">Secreted protein</fullName>
    </recommendedName>
</protein>
<evidence type="ECO:0008006" key="4">
    <source>
        <dbReference type="Google" id="ProtNLM"/>
    </source>
</evidence>
<dbReference type="Proteomes" id="UP001501509">
    <property type="component" value="Unassembled WGS sequence"/>
</dbReference>
<evidence type="ECO:0000313" key="3">
    <source>
        <dbReference type="Proteomes" id="UP001501509"/>
    </source>
</evidence>
<feature type="signal peptide" evidence="1">
    <location>
        <begin position="1"/>
        <end position="27"/>
    </location>
</feature>
<sequence>MRKWASAAVVAAASASMLLGMTAPADAASWSRYYNGGNKYGDSAGTIKWGNAKKRGYYYVQARGDVRDFCTTKSWTYVYLSWYVGKKKRNYQVAKVSNCKERGFKTKAYTFKGKPKKAMVTVCTETTRNWHCGRPA</sequence>